<feature type="chain" id="PRO_5043908060" evidence="1">
    <location>
        <begin position="21"/>
        <end position="776"/>
    </location>
</feature>
<keyword evidence="1" id="KW-0732">Signal</keyword>
<evidence type="ECO:0000256" key="1">
    <source>
        <dbReference type="SAM" id="SignalP"/>
    </source>
</evidence>
<reference evidence="2" key="1">
    <citation type="submission" date="2024-06" db="EMBL/GenBank/DDBJ databases">
        <title>Sequencing and assembly of the genome of Dyadobacter sp. strain 676, a symbiont of Cyamopsis tetragonoloba.</title>
        <authorList>
            <person name="Guro P."/>
            <person name="Sazanova A."/>
            <person name="Kuznetsova I."/>
            <person name="Belimov A."/>
            <person name="Safronova V."/>
        </authorList>
    </citation>
    <scope>NUCLEOTIDE SEQUENCE</scope>
    <source>
        <strain evidence="2">676</strain>
    </source>
</reference>
<dbReference type="NCBIfam" id="NF038032">
    <property type="entry name" value="CehA_McbA_metalo"/>
    <property type="match status" value="1"/>
</dbReference>
<evidence type="ECO:0000313" key="2">
    <source>
        <dbReference type="EMBL" id="XCH27453.1"/>
    </source>
</evidence>
<gene>
    <name evidence="2" type="ORF">ABV298_14105</name>
</gene>
<sequence length="776" mass="86371">MKRPSALLLFAVFLPLALLGQHDQHVNHTTTTDVEPQPLLAQAMRLREALSFSGNAFPAADAEKLKALGRGPLSQKTVAEIQSILDPYCLNVVHINPEGRVKVDRGAAKPQLVQGGWTAFLVKIHNEAGITAKFEATSPNALKPYHSPSFEHRVKKEHELTEGQVANRFLDIQIYAGRPLQANLSGLKLEYAVVQIYSRDAGKREAEISYNAGQGSQDIGFRNSTHILFDAKPAVKVKLDVKDDDGTPAMASFLITDGQEHASGKFKGIYPLPSRRVAAFDEYPDFFFQPQIYRKSGEHVMLPPGKYRISFTRGPEYIPQMQEITVPAGKDSIEVSFQLKRWIQLSKLGWFSADHHIHAAGCSHYDSPTEGVDPKDMFRQVLGEDLNMAANLAWGPSWYHQKTFFSGKDHPLSRKGNVMRNDVEVSGFPSSHAGHIVLLRIKEDDYPGTTIIEQWPSWTAPVLSWARSQGGVVGYAHSGWGLEPMEATQELPNYIIPKMDGIGANEYVMTVTDGLVDFYSAGDTPAPWELNMYYHTLNCGFKTRLSGETDFPCITDARVGQARSYFKPRNGMDYDGYVEALRLGRSYVSDGKSHIMDFKVNGVEAGAGESELVLRSAATVKVTAKLAAYLPEKQDSTGEKIAKTPVTEKPYWDIERSRIGKSRNVRVELIFNGVPVDTVEIPADGKINDVQFSPKITRSGWLAMRVYPSSHSNPVFVKLNDRPVLEKQSAEWCLAALEQCWKMKEPNIRSEEKSAAAAAYDKARNVYRQLIARGNK</sequence>
<name>A0AAU8FVP9_9BACT</name>
<accession>A0AAU8FVP9</accession>
<proteinExistence type="predicted"/>
<organism evidence="2">
    <name type="scientific">Dyadobacter sp. 676</name>
    <dbReference type="NCBI Taxonomy" id="3088362"/>
    <lineage>
        <taxon>Bacteria</taxon>
        <taxon>Pseudomonadati</taxon>
        <taxon>Bacteroidota</taxon>
        <taxon>Cytophagia</taxon>
        <taxon>Cytophagales</taxon>
        <taxon>Spirosomataceae</taxon>
        <taxon>Dyadobacter</taxon>
    </lineage>
</organism>
<dbReference type="RefSeq" id="WP_353722706.1">
    <property type="nucleotide sequence ID" value="NZ_CP159289.1"/>
</dbReference>
<dbReference type="AlphaFoldDB" id="A0AAU8FVP9"/>
<dbReference type="EMBL" id="CP159289">
    <property type="protein sequence ID" value="XCH27453.1"/>
    <property type="molecule type" value="Genomic_DNA"/>
</dbReference>
<feature type="signal peptide" evidence="1">
    <location>
        <begin position="1"/>
        <end position="20"/>
    </location>
</feature>
<protein>
    <submittedName>
        <fullName evidence="2">CehA/McbA family metallohydrolase</fullName>
    </submittedName>
</protein>